<protein>
    <recommendedName>
        <fullName evidence="3">Suppressor of white apricot N-terminal domain-containing protein</fullName>
    </recommendedName>
</protein>
<dbReference type="InterPro" id="IPR019147">
    <property type="entry name" value="SWAP_N_domain"/>
</dbReference>
<dbReference type="OrthoDB" id="10070965at2759"/>
<reference evidence="4 5" key="1">
    <citation type="submission" date="2019-07" db="EMBL/GenBank/DDBJ databases">
        <title>De Novo Assembly of kiwifruit Actinidia rufa.</title>
        <authorList>
            <person name="Sugita-Konishi S."/>
            <person name="Sato K."/>
            <person name="Mori E."/>
            <person name="Abe Y."/>
            <person name="Kisaki G."/>
            <person name="Hamano K."/>
            <person name="Suezawa K."/>
            <person name="Otani M."/>
            <person name="Fukuda T."/>
            <person name="Manabe T."/>
            <person name="Gomi K."/>
            <person name="Tabuchi M."/>
            <person name="Akimitsu K."/>
            <person name="Kataoka I."/>
        </authorList>
    </citation>
    <scope>NUCLEOTIDE SEQUENCE [LARGE SCALE GENOMIC DNA]</scope>
    <source>
        <strain evidence="5">cv. Fuchu</strain>
    </source>
</reference>
<evidence type="ECO:0000256" key="1">
    <source>
        <dbReference type="ARBA" id="ARBA00022664"/>
    </source>
</evidence>
<gene>
    <name evidence="4" type="ORF">Acr_29g0008500</name>
</gene>
<sequence length="371" mass="42163">MWHEARRLEKKVHDMMDGARKRAQTQRRAVYLAKRRGDPQQSIQLHGSRCRMYRDDALYHATEDQQGLIPWNGKEDVLIDSYIASALHISSSPGFSEQSLFTGGFLLRRDGKEETHYCDCDCDEDEDFNSDDSKNEAREKIAKEFGVKRYGWLICMDKKAKEEERRPTVFKGGSFNYRDQGQGHTLHRARGTMLVIGQSLLCCSSLSTIMIPEANICGLEFRRPRPSSGQILEALHTDPASDLSLDKEKNYKVTKAQVSASSALAKLSKPTISESLFKQQGEKKETPQERLKRIMSSQLNKQIKKDNAIEKANKREHEHQKLENLQKRADQVGLGIAAAAESYSQSPPWLHHAFPRCSQLALHGCALYFPP</sequence>
<dbReference type="SMART" id="SM01141">
    <property type="entry name" value="DRY_EERY"/>
    <property type="match status" value="1"/>
</dbReference>
<evidence type="ECO:0000259" key="3">
    <source>
        <dbReference type="SMART" id="SM01141"/>
    </source>
</evidence>
<dbReference type="EMBL" id="BJWL01000029">
    <property type="protein sequence ID" value="GFZ21688.1"/>
    <property type="molecule type" value="Genomic_DNA"/>
</dbReference>
<dbReference type="AlphaFoldDB" id="A0A7J0HF71"/>
<dbReference type="Proteomes" id="UP000585474">
    <property type="component" value="Unassembled WGS sequence"/>
</dbReference>
<name>A0A7J0HF71_9ERIC</name>
<evidence type="ECO:0000256" key="2">
    <source>
        <dbReference type="ARBA" id="ARBA00023187"/>
    </source>
</evidence>
<dbReference type="PANTHER" id="PTHR13161:SF4">
    <property type="entry name" value="CLK4-ASSOCIATING SERINE_ARGININE RICH PROTEIN"/>
    <property type="match status" value="1"/>
</dbReference>
<organism evidence="4 5">
    <name type="scientific">Actinidia rufa</name>
    <dbReference type="NCBI Taxonomy" id="165716"/>
    <lineage>
        <taxon>Eukaryota</taxon>
        <taxon>Viridiplantae</taxon>
        <taxon>Streptophyta</taxon>
        <taxon>Embryophyta</taxon>
        <taxon>Tracheophyta</taxon>
        <taxon>Spermatophyta</taxon>
        <taxon>Magnoliopsida</taxon>
        <taxon>eudicotyledons</taxon>
        <taxon>Gunneridae</taxon>
        <taxon>Pentapetalae</taxon>
        <taxon>asterids</taxon>
        <taxon>Ericales</taxon>
        <taxon>Actinidiaceae</taxon>
        <taxon>Actinidia</taxon>
    </lineage>
</organism>
<keyword evidence="1" id="KW-0507">mRNA processing</keyword>
<dbReference type="Pfam" id="PF09750">
    <property type="entry name" value="DRY_EERY"/>
    <property type="match status" value="1"/>
</dbReference>
<evidence type="ECO:0000313" key="5">
    <source>
        <dbReference type="Proteomes" id="UP000585474"/>
    </source>
</evidence>
<proteinExistence type="predicted"/>
<dbReference type="GO" id="GO:0006397">
    <property type="term" value="P:mRNA processing"/>
    <property type="evidence" value="ECO:0007669"/>
    <property type="project" value="UniProtKB-KW"/>
</dbReference>
<dbReference type="PANTHER" id="PTHR13161">
    <property type="entry name" value="SPLICING FACTOR SUPPRESSOR OF WHITE APRICOT"/>
    <property type="match status" value="1"/>
</dbReference>
<dbReference type="GO" id="GO:0008380">
    <property type="term" value="P:RNA splicing"/>
    <property type="evidence" value="ECO:0007669"/>
    <property type="project" value="UniProtKB-KW"/>
</dbReference>
<feature type="domain" description="Suppressor of white apricot N-terminal" evidence="3">
    <location>
        <begin position="41"/>
        <end position="181"/>
    </location>
</feature>
<keyword evidence="2" id="KW-0508">mRNA splicing</keyword>
<keyword evidence="5" id="KW-1185">Reference proteome</keyword>
<dbReference type="InterPro" id="IPR040397">
    <property type="entry name" value="SWAP"/>
</dbReference>
<evidence type="ECO:0000313" key="4">
    <source>
        <dbReference type="EMBL" id="GFZ21688.1"/>
    </source>
</evidence>
<comment type="caution">
    <text evidence="4">The sequence shown here is derived from an EMBL/GenBank/DDBJ whole genome shotgun (WGS) entry which is preliminary data.</text>
</comment>
<accession>A0A7J0HF71</accession>